<dbReference type="Proteomes" id="UP001610706">
    <property type="component" value="Unassembled WGS sequence"/>
</dbReference>
<dbReference type="Gene3D" id="3.40.50.150">
    <property type="entry name" value="Vaccinia Virus protein VP39"/>
    <property type="match status" value="1"/>
</dbReference>
<dbReference type="SUPFAM" id="SSF53335">
    <property type="entry name" value="S-adenosyl-L-methionine-dependent methyltransferases"/>
    <property type="match status" value="1"/>
</dbReference>
<dbReference type="RefSeq" id="WP_395545723.1">
    <property type="nucleotide sequence ID" value="NZ_JBGFTR010000021.1"/>
</dbReference>
<dbReference type="InterPro" id="IPR006342">
    <property type="entry name" value="FkbM_mtfrase"/>
</dbReference>
<dbReference type="InterPro" id="IPR052514">
    <property type="entry name" value="SAM-dependent_MTase"/>
</dbReference>
<feature type="domain" description="Methyltransferase FkbM" evidence="1">
    <location>
        <begin position="165"/>
        <end position="302"/>
    </location>
</feature>
<reference evidence="2 3" key="1">
    <citation type="submission" date="2024-08" db="EMBL/GenBank/DDBJ databases">
        <title>Oceanimonas smirnovii Genome sequencing and assembly.</title>
        <authorList>
            <person name="Tang B."/>
        </authorList>
    </citation>
    <scope>NUCLEOTIDE SEQUENCE [LARGE SCALE GENOMIC DNA]</scope>
    <source>
        <strain evidence="2 3">OS2020-119</strain>
    </source>
</reference>
<dbReference type="PANTHER" id="PTHR34203">
    <property type="entry name" value="METHYLTRANSFERASE, FKBM FAMILY PROTEIN"/>
    <property type="match status" value="1"/>
</dbReference>
<protein>
    <submittedName>
        <fullName evidence="2">FkbM family methyltransferase</fullName>
    </submittedName>
</protein>
<dbReference type="PANTHER" id="PTHR34203:SF15">
    <property type="entry name" value="SLL1173 PROTEIN"/>
    <property type="match status" value="1"/>
</dbReference>
<gene>
    <name evidence="2" type="ORF">AB9R89_12690</name>
</gene>
<keyword evidence="2" id="KW-0489">Methyltransferase</keyword>
<name>A0ABW7P401_9GAMM</name>
<dbReference type="Pfam" id="PF05050">
    <property type="entry name" value="Methyltransf_21"/>
    <property type="match status" value="1"/>
</dbReference>
<evidence type="ECO:0000313" key="3">
    <source>
        <dbReference type="Proteomes" id="UP001610706"/>
    </source>
</evidence>
<keyword evidence="3" id="KW-1185">Reference proteome</keyword>
<dbReference type="EMBL" id="JBGFTR010000021">
    <property type="protein sequence ID" value="MFH7566181.1"/>
    <property type="molecule type" value="Genomic_DNA"/>
</dbReference>
<evidence type="ECO:0000259" key="1">
    <source>
        <dbReference type="Pfam" id="PF05050"/>
    </source>
</evidence>
<dbReference type="GO" id="GO:0032259">
    <property type="term" value="P:methylation"/>
    <property type="evidence" value="ECO:0007669"/>
    <property type="project" value="UniProtKB-KW"/>
</dbReference>
<proteinExistence type="predicted"/>
<accession>A0ABW7P401</accession>
<sequence length="317" mass="34809">MKNHLEEQEIALLTQIINSENITPYHNSALQSILVQKSNVLSHEDINLLADTCRDIALAIEWQDVDRAFQLISLALSFRPSGPVLQKKHAEYQTLLNIAAAGETHCNGIRLTFGENLPSPLLRALASGSYEQHEAKLLMKFINSDDRVLELGAGIGYMGTLAMTYCKPASYTAYEANPALLPLINNNMKINGVAFTAINALLTAHATSCDFYVTPAFWASSLIAPASGSYEKVSVPAHNKHEVIENIKPTALVIDIEGGEAEFFQGLNLSGVKKIIMEIHPAVLDDGVLSDIYSKLLNEGFKLDFSASSKVVVYWYR</sequence>
<dbReference type="NCBIfam" id="TIGR01444">
    <property type="entry name" value="fkbM_fam"/>
    <property type="match status" value="1"/>
</dbReference>
<keyword evidence="2" id="KW-0808">Transferase</keyword>
<comment type="caution">
    <text evidence="2">The sequence shown here is derived from an EMBL/GenBank/DDBJ whole genome shotgun (WGS) entry which is preliminary data.</text>
</comment>
<dbReference type="InterPro" id="IPR029063">
    <property type="entry name" value="SAM-dependent_MTases_sf"/>
</dbReference>
<organism evidence="2 3">
    <name type="scientific">Oceanimonas smirnovii</name>
    <dbReference type="NCBI Taxonomy" id="264574"/>
    <lineage>
        <taxon>Bacteria</taxon>
        <taxon>Pseudomonadati</taxon>
        <taxon>Pseudomonadota</taxon>
        <taxon>Gammaproteobacteria</taxon>
        <taxon>Aeromonadales</taxon>
        <taxon>Aeromonadaceae</taxon>
        <taxon>Oceanimonas</taxon>
    </lineage>
</organism>
<dbReference type="GO" id="GO:0008168">
    <property type="term" value="F:methyltransferase activity"/>
    <property type="evidence" value="ECO:0007669"/>
    <property type="project" value="UniProtKB-KW"/>
</dbReference>
<evidence type="ECO:0000313" key="2">
    <source>
        <dbReference type="EMBL" id="MFH7566181.1"/>
    </source>
</evidence>